<gene>
    <name evidence="2" type="ORF">HNQ65_000693</name>
</gene>
<dbReference type="PROSITE" id="PS51257">
    <property type="entry name" value="PROKAR_LIPOPROTEIN"/>
    <property type="match status" value="1"/>
</dbReference>
<evidence type="ECO:0000313" key="2">
    <source>
        <dbReference type="EMBL" id="MBB5031139.1"/>
    </source>
</evidence>
<dbReference type="EMBL" id="JACHIG010000001">
    <property type="protein sequence ID" value="MBB5031139.1"/>
    <property type="molecule type" value="Genomic_DNA"/>
</dbReference>
<sequence>MKIWTSPLPLALLFIVGCQSAKTPPPPDPAGRTIGSAHLTRDGMLEVMLRAESDDGAVGDAFFVYKKGTPDYQKMLNHIGGLKRGESKLVPAFSE</sequence>
<keyword evidence="3" id="KW-1185">Reference proteome</keyword>
<dbReference type="AlphaFoldDB" id="A0A7W7Y7R0"/>
<evidence type="ECO:0000313" key="3">
    <source>
        <dbReference type="Proteomes" id="UP000590740"/>
    </source>
</evidence>
<proteinExistence type="predicted"/>
<organism evidence="2 3">
    <name type="scientific">Prosthecobacter vanneervenii</name>
    <dbReference type="NCBI Taxonomy" id="48466"/>
    <lineage>
        <taxon>Bacteria</taxon>
        <taxon>Pseudomonadati</taxon>
        <taxon>Verrucomicrobiota</taxon>
        <taxon>Verrucomicrobiia</taxon>
        <taxon>Verrucomicrobiales</taxon>
        <taxon>Verrucomicrobiaceae</taxon>
        <taxon>Prosthecobacter</taxon>
    </lineage>
</organism>
<keyword evidence="1" id="KW-0732">Signal</keyword>
<evidence type="ECO:0000256" key="1">
    <source>
        <dbReference type="SAM" id="SignalP"/>
    </source>
</evidence>
<feature type="signal peptide" evidence="1">
    <location>
        <begin position="1"/>
        <end position="21"/>
    </location>
</feature>
<protein>
    <submittedName>
        <fullName evidence="2">Uncharacterized protein</fullName>
    </submittedName>
</protein>
<dbReference type="RefSeq" id="WP_184338080.1">
    <property type="nucleotide sequence ID" value="NZ_JACHIG010000001.1"/>
</dbReference>
<comment type="caution">
    <text evidence="2">The sequence shown here is derived from an EMBL/GenBank/DDBJ whole genome shotgun (WGS) entry which is preliminary data.</text>
</comment>
<accession>A0A7W7Y7R0</accession>
<name>A0A7W7Y7R0_9BACT</name>
<feature type="chain" id="PRO_5030776851" evidence="1">
    <location>
        <begin position="22"/>
        <end position="95"/>
    </location>
</feature>
<dbReference type="Proteomes" id="UP000590740">
    <property type="component" value="Unassembled WGS sequence"/>
</dbReference>
<reference evidence="2 3" key="1">
    <citation type="submission" date="2020-08" db="EMBL/GenBank/DDBJ databases">
        <title>Genomic Encyclopedia of Type Strains, Phase IV (KMG-IV): sequencing the most valuable type-strain genomes for metagenomic binning, comparative biology and taxonomic classification.</title>
        <authorList>
            <person name="Goeker M."/>
        </authorList>
    </citation>
    <scope>NUCLEOTIDE SEQUENCE [LARGE SCALE GENOMIC DNA]</scope>
    <source>
        <strain evidence="2 3">DSM 12252</strain>
    </source>
</reference>